<sequence length="478" mass="55170">MNLCRLFDFLKLRLLHLNLFNTGSQNETIIQNERRSTRFYLIFLITSMIFFIIYYRVIFYTNTTVIEHPSLAEYSKYIKETLLQCPCSNIAVKYEVFAEIQPEYHELCHSDFISDKWINHLFRLYRHSWNKSDRSDFRRIAVFQFQTLRSLCQVAKETVSNKLKSFNATHFIQSHLVLPELFQIQIRSLIEEFINGTPMAFLRTLHFIQDTTAQSLFMTGASITSVRPVTQYRFLKDNGIVPYPGINYTFTDESSCVCSSSTATTCMGLAFMTGASITSVRPVTQYRFLKDNGIVPYPGINYTFTDESSCVCSSSTATTCMGLATYDNITVSGFQTGCYMLSALMNSTLEAFYNQTFIDKVSNSSQSFKKLNSSNANSKIEMLLSQMFVKYWSNQTFYEKYFQSCAPEICSYRKIQHYSFWNILIILIGLFGGLTKALKIITPILILKIWPMIRKKICKRPTPTEQIVVTEDAPGNFY</sequence>
<dbReference type="AlphaFoldDB" id="A0A815A359"/>
<feature type="transmembrane region" description="Helical" evidence="1">
    <location>
        <begin position="420"/>
        <end position="447"/>
    </location>
</feature>
<organism evidence="2 3">
    <name type="scientific">Adineta steineri</name>
    <dbReference type="NCBI Taxonomy" id="433720"/>
    <lineage>
        <taxon>Eukaryota</taxon>
        <taxon>Metazoa</taxon>
        <taxon>Spiralia</taxon>
        <taxon>Gnathifera</taxon>
        <taxon>Rotifera</taxon>
        <taxon>Eurotatoria</taxon>
        <taxon>Bdelloidea</taxon>
        <taxon>Adinetida</taxon>
        <taxon>Adinetidae</taxon>
        <taxon>Adineta</taxon>
    </lineage>
</organism>
<dbReference type="Proteomes" id="UP000663891">
    <property type="component" value="Unassembled WGS sequence"/>
</dbReference>
<evidence type="ECO:0000256" key="1">
    <source>
        <dbReference type="SAM" id="Phobius"/>
    </source>
</evidence>
<reference evidence="2" key="1">
    <citation type="submission" date="2021-02" db="EMBL/GenBank/DDBJ databases">
        <authorList>
            <person name="Nowell W R."/>
        </authorList>
    </citation>
    <scope>NUCLEOTIDE SEQUENCE</scope>
</reference>
<keyword evidence="1" id="KW-0472">Membrane</keyword>
<protein>
    <submittedName>
        <fullName evidence="2">Uncharacterized protein</fullName>
    </submittedName>
</protein>
<evidence type="ECO:0000313" key="2">
    <source>
        <dbReference type="EMBL" id="CAF1251686.1"/>
    </source>
</evidence>
<comment type="caution">
    <text evidence="2">The sequence shown here is derived from an EMBL/GenBank/DDBJ whole genome shotgun (WGS) entry which is preliminary data.</text>
</comment>
<accession>A0A815A359</accession>
<feature type="transmembrane region" description="Helical" evidence="1">
    <location>
        <begin position="39"/>
        <end position="57"/>
    </location>
</feature>
<keyword evidence="1" id="KW-0812">Transmembrane</keyword>
<gene>
    <name evidence="2" type="ORF">VCS650_LOCUS28368</name>
</gene>
<keyword evidence="1" id="KW-1133">Transmembrane helix</keyword>
<name>A0A815A359_9BILA</name>
<proteinExistence type="predicted"/>
<dbReference type="EMBL" id="CAJNON010000416">
    <property type="protein sequence ID" value="CAF1251686.1"/>
    <property type="molecule type" value="Genomic_DNA"/>
</dbReference>
<evidence type="ECO:0000313" key="3">
    <source>
        <dbReference type="Proteomes" id="UP000663891"/>
    </source>
</evidence>